<accession>A0A423L4I9</accession>
<dbReference type="RefSeq" id="WP_123535353.1">
    <property type="nucleotide sequence ID" value="NZ_MOBU01000018.1"/>
</dbReference>
<evidence type="ECO:0000313" key="2">
    <source>
        <dbReference type="Proteomes" id="UP000285757"/>
    </source>
</evidence>
<protein>
    <submittedName>
        <fullName evidence="1">Uncharacterized protein</fullName>
    </submittedName>
</protein>
<comment type="caution">
    <text evidence="1">The sequence shown here is derived from an EMBL/GenBank/DDBJ whole genome shotgun (WGS) entry which is preliminary data.</text>
</comment>
<sequence>MSTDRQKSFIGTLSCDGRPVRIETRNDIGRGSYNVLVATPYGTATRFYFRWEHNAYVLYVRDESHLGELVNLNSHGELAVSPKDQAGQIGFDLDGKTLDDMQNDRINLHITAKPQGLITLEGTSNSPSLSKPAKPERLYFRSEAHQEFAYFTLNILERNAPYVSHPDEV</sequence>
<evidence type="ECO:0000313" key="1">
    <source>
        <dbReference type="EMBL" id="RON63240.1"/>
    </source>
</evidence>
<gene>
    <name evidence="1" type="ORF">BK671_23015</name>
</gene>
<dbReference type="AlphaFoldDB" id="A0A423L4I9"/>
<dbReference type="Proteomes" id="UP000285757">
    <property type="component" value="Unassembled WGS sequence"/>
</dbReference>
<organism evidence="1 2">
    <name type="scientific">Pseudomonas fluorescens</name>
    <dbReference type="NCBI Taxonomy" id="294"/>
    <lineage>
        <taxon>Bacteria</taxon>
        <taxon>Pseudomonadati</taxon>
        <taxon>Pseudomonadota</taxon>
        <taxon>Gammaproteobacteria</taxon>
        <taxon>Pseudomonadales</taxon>
        <taxon>Pseudomonadaceae</taxon>
        <taxon>Pseudomonas</taxon>
    </lineage>
</organism>
<reference evidence="1 2" key="1">
    <citation type="submission" date="2016-10" db="EMBL/GenBank/DDBJ databases">
        <title>Comparative genome analysis of multiple Pseudomonas spp. focuses on biocontrol and plant growth promoting traits.</title>
        <authorList>
            <person name="Tao X.-Y."/>
            <person name="Taylor C.G."/>
        </authorList>
    </citation>
    <scope>NUCLEOTIDE SEQUENCE [LARGE SCALE GENOMIC DNA]</scope>
    <source>
        <strain evidence="1 2">24D3</strain>
    </source>
</reference>
<dbReference type="EMBL" id="MOBU01000018">
    <property type="protein sequence ID" value="RON63240.1"/>
    <property type="molecule type" value="Genomic_DNA"/>
</dbReference>
<proteinExistence type="predicted"/>
<name>A0A423L4I9_PSEFL</name>